<sequence>MMFPFAVATDAVNINWLAFDRITVFFLLCSITFLMLFLTMAIFTTAKILNHYIPSIHFQYSIVTTVILTFIFCIFIPNWSELEEIFRWSSLWNLYVFFTTPLLLLFLGLRTKKKGEKSFD</sequence>
<evidence type="ECO:0000313" key="3">
    <source>
        <dbReference type="Proteomes" id="UP000682111"/>
    </source>
</evidence>
<protein>
    <submittedName>
        <fullName evidence="2">Uncharacterized protein</fullName>
    </submittedName>
</protein>
<name>A0A920BUM7_9BACI</name>
<keyword evidence="1" id="KW-1133">Transmembrane helix</keyword>
<feature type="transmembrane region" description="Helical" evidence="1">
    <location>
        <begin position="58"/>
        <end position="79"/>
    </location>
</feature>
<organism evidence="2 3">
    <name type="scientific">Robertmurraya siralis</name>
    <dbReference type="NCBI Taxonomy" id="77777"/>
    <lineage>
        <taxon>Bacteria</taxon>
        <taxon>Bacillati</taxon>
        <taxon>Bacillota</taxon>
        <taxon>Bacilli</taxon>
        <taxon>Bacillales</taxon>
        <taxon>Bacillaceae</taxon>
        <taxon>Robertmurraya</taxon>
    </lineage>
</organism>
<dbReference type="EMBL" id="BORC01000006">
    <property type="protein sequence ID" value="GIN63410.1"/>
    <property type="molecule type" value="Genomic_DNA"/>
</dbReference>
<proteinExistence type="predicted"/>
<keyword evidence="1" id="KW-0812">Transmembrane</keyword>
<dbReference type="AlphaFoldDB" id="A0A920BUM7"/>
<dbReference type="Proteomes" id="UP000682111">
    <property type="component" value="Unassembled WGS sequence"/>
</dbReference>
<keyword evidence="1" id="KW-0472">Membrane</keyword>
<evidence type="ECO:0000256" key="1">
    <source>
        <dbReference type="SAM" id="Phobius"/>
    </source>
</evidence>
<comment type="caution">
    <text evidence="2">The sequence shown here is derived from an EMBL/GenBank/DDBJ whole genome shotgun (WGS) entry which is preliminary data.</text>
</comment>
<evidence type="ECO:0000313" key="2">
    <source>
        <dbReference type="EMBL" id="GIN63410.1"/>
    </source>
</evidence>
<reference evidence="2" key="1">
    <citation type="submission" date="2021-03" db="EMBL/GenBank/DDBJ databases">
        <title>Antimicrobial resistance genes in bacteria isolated from Japanese honey, and their potential for conferring macrolide and lincosamide resistance in the American foulbrood pathogen Paenibacillus larvae.</title>
        <authorList>
            <person name="Okamoto M."/>
            <person name="Kumagai M."/>
            <person name="Kanamori H."/>
            <person name="Takamatsu D."/>
        </authorList>
    </citation>
    <scope>NUCLEOTIDE SEQUENCE</scope>
    <source>
        <strain evidence="2">J27TS8</strain>
    </source>
</reference>
<keyword evidence="3" id="KW-1185">Reference proteome</keyword>
<feature type="transmembrane region" description="Helical" evidence="1">
    <location>
        <begin position="22"/>
        <end position="46"/>
    </location>
</feature>
<feature type="transmembrane region" description="Helical" evidence="1">
    <location>
        <begin position="91"/>
        <end position="109"/>
    </location>
</feature>
<gene>
    <name evidence="2" type="ORF">J27TS8_34030</name>
</gene>
<accession>A0A920BUM7</accession>